<evidence type="ECO:0000313" key="2">
    <source>
        <dbReference type="Proteomes" id="UP000628442"/>
    </source>
</evidence>
<comment type="caution">
    <text evidence="1">The sequence shown here is derived from an EMBL/GenBank/DDBJ whole genome shotgun (WGS) entry which is preliminary data.</text>
</comment>
<dbReference type="Proteomes" id="UP000628442">
    <property type="component" value="Unassembled WGS sequence"/>
</dbReference>
<accession>A0AA88C3B0</accession>
<reference evidence="1" key="2">
    <citation type="submission" date="2022-12" db="EMBL/GenBank/DDBJ databases">
        <authorList>
            <person name="Sun Q."/>
            <person name="Kim S."/>
        </authorList>
    </citation>
    <scope>NUCLEOTIDE SEQUENCE</scope>
    <source>
        <strain evidence="1">KCTC 12343</strain>
    </source>
</reference>
<dbReference type="EMBL" id="BMWV01000006">
    <property type="protein sequence ID" value="GGY46761.1"/>
    <property type="molecule type" value="Genomic_DNA"/>
</dbReference>
<reference evidence="1" key="1">
    <citation type="journal article" date="2014" name="Int. J. Syst. Evol. Microbiol.">
        <title>Complete genome sequence of Corynebacterium casei LMG S-19264T (=DSM 44701T), isolated from a smear-ripened cheese.</title>
        <authorList>
            <consortium name="US DOE Joint Genome Institute (JGI-PGF)"/>
            <person name="Walter F."/>
            <person name="Albersmeier A."/>
            <person name="Kalinowski J."/>
            <person name="Ruckert C."/>
        </authorList>
    </citation>
    <scope>NUCLEOTIDE SEQUENCE</scope>
    <source>
        <strain evidence="1">KCTC 12343</strain>
    </source>
</reference>
<evidence type="ECO:0000313" key="1">
    <source>
        <dbReference type="EMBL" id="GGY46761.1"/>
    </source>
</evidence>
<organism evidence="1 2">
    <name type="scientific">Pseudoduganella albidiflava</name>
    <dbReference type="NCBI Taxonomy" id="321983"/>
    <lineage>
        <taxon>Bacteria</taxon>
        <taxon>Pseudomonadati</taxon>
        <taxon>Pseudomonadota</taxon>
        <taxon>Betaproteobacteria</taxon>
        <taxon>Burkholderiales</taxon>
        <taxon>Oxalobacteraceae</taxon>
        <taxon>Telluria group</taxon>
        <taxon>Pseudoduganella</taxon>
    </lineage>
</organism>
<dbReference type="AlphaFoldDB" id="A0AA88C3B0"/>
<name>A0AA88C3B0_9BURK</name>
<protein>
    <submittedName>
        <fullName evidence="1">Uncharacterized protein</fullName>
    </submittedName>
</protein>
<proteinExistence type="predicted"/>
<dbReference type="RefSeq" id="WP_259772411.1">
    <property type="nucleotide sequence ID" value="NZ_BMWV01000006.1"/>
</dbReference>
<gene>
    <name evidence="1" type="ORF">GCM10007387_31150</name>
</gene>
<sequence length="43" mass="4563">MNWILKLKVITLLGYIAALAALLITCGEGALSQVIILRLASPP</sequence>